<dbReference type="SMART" id="SM00450">
    <property type="entry name" value="RHOD"/>
    <property type="match status" value="1"/>
</dbReference>
<reference evidence="2 3" key="1">
    <citation type="submission" date="2020-03" db="EMBL/GenBank/DDBJ databases">
        <title>Genomic Encyclopedia of Type Strains, Phase IV (KMG-IV): sequencing the most valuable type-strain genomes for metagenomic binning, comparative biology and taxonomic classification.</title>
        <authorList>
            <person name="Goeker M."/>
        </authorList>
    </citation>
    <scope>NUCLEOTIDE SEQUENCE [LARGE SCALE GENOMIC DNA]</scope>
    <source>
        <strain evidence="2 3">DSM 24233</strain>
    </source>
</reference>
<evidence type="ECO:0000313" key="2">
    <source>
        <dbReference type="EMBL" id="NJB68048.1"/>
    </source>
</evidence>
<dbReference type="InterPro" id="IPR036873">
    <property type="entry name" value="Rhodanese-like_dom_sf"/>
</dbReference>
<dbReference type="Pfam" id="PF00581">
    <property type="entry name" value="Rhodanese"/>
    <property type="match status" value="1"/>
</dbReference>
<name>A0A846QII8_9BACT</name>
<keyword evidence="2" id="KW-0808">Transferase</keyword>
<sequence>MDSFAEILKDMDFEFFATGQYGMGAEEARALIGNDHFIFLDVRADEEVKYLSFPFAKHIPLRELPERLGELPRDKFIIPFCATAFRAAMAFAFLLSHGYLEVKGLNVGSDAFAAVLKPGALYNLEKAGAGLAR</sequence>
<dbReference type="PROSITE" id="PS50206">
    <property type="entry name" value="RHODANESE_3"/>
    <property type="match status" value="1"/>
</dbReference>
<dbReference type="InterPro" id="IPR001763">
    <property type="entry name" value="Rhodanese-like_dom"/>
</dbReference>
<dbReference type="SUPFAM" id="SSF52821">
    <property type="entry name" value="Rhodanese/Cell cycle control phosphatase"/>
    <property type="match status" value="1"/>
</dbReference>
<keyword evidence="3" id="KW-1185">Reference proteome</keyword>
<dbReference type="EMBL" id="JAATJA010000002">
    <property type="protein sequence ID" value="NJB68048.1"/>
    <property type="molecule type" value="Genomic_DNA"/>
</dbReference>
<comment type="caution">
    <text evidence="2">The sequence shown here is derived from an EMBL/GenBank/DDBJ whole genome shotgun (WGS) entry which is preliminary data.</text>
</comment>
<dbReference type="Gene3D" id="3.40.250.10">
    <property type="entry name" value="Rhodanese-like domain"/>
    <property type="match status" value="1"/>
</dbReference>
<dbReference type="PANTHER" id="PTHR43031:SF1">
    <property type="entry name" value="PYRIDINE NUCLEOTIDE-DISULPHIDE OXIDOREDUCTASE"/>
    <property type="match status" value="1"/>
</dbReference>
<dbReference type="InterPro" id="IPR050229">
    <property type="entry name" value="GlpE_sulfurtransferase"/>
</dbReference>
<dbReference type="PANTHER" id="PTHR43031">
    <property type="entry name" value="FAD-DEPENDENT OXIDOREDUCTASE"/>
    <property type="match status" value="1"/>
</dbReference>
<dbReference type="AlphaFoldDB" id="A0A846QII8"/>
<dbReference type="RefSeq" id="WP_167941145.1">
    <property type="nucleotide sequence ID" value="NZ_JAATJA010000002.1"/>
</dbReference>
<organism evidence="2 3">
    <name type="scientific">Desulfobaculum xiamenense</name>
    <dbReference type="NCBI Taxonomy" id="995050"/>
    <lineage>
        <taxon>Bacteria</taxon>
        <taxon>Pseudomonadati</taxon>
        <taxon>Thermodesulfobacteriota</taxon>
        <taxon>Desulfovibrionia</taxon>
        <taxon>Desulfovibrionales</taxon>
        <taxon>Desulfovibrionaceae</taxon>
        <taxon>Desulfobaculum</taxon>
    </lineage>
</organism>
<evidence type="ECO:0000313" key="3">
    <source>
        <dbReference type="Proteomes" id="UP000580856"/>
    </source>
</evidence>
<feature type="domain" description="Rhodanese" evidence="1">
    <location>
        <begin position="33"/>
        <end position="121"/>
    </location>
</feature>
<protein>
    <submittedName>
        <fullName evidence="2">Rhodanese-related sulfurtransferase</fullName>
    </submittedName>
</protein>
<accession>A0A846QII8</accession>
<evidence type="ECO:0000259" key="1">
    <source>
        <dbReference type="PROSITE" id="PS50206"/>
    </source>
</evidence>
<gene>
    <name evidence="2" type="ORF">GGQ74_001721</name>
</gene>
<proteinExistence type="predicted"/>
<dbReference type="Proteomes" id="UP000580856">
    <property type="component" value="Unassembled WGS sequence"/>
</dbReference>
<dbReference type="GO" id="GO:0016740">
    <property type="term" value="F:transferase activity"/>
    <property type="evidence" value="ECO:0007669"/>
    <property type="project" value="UniProtKB-KW"/>
</dbReference>